<dbReference type="InterPro" id="IPR003779">
    <property type="entry name" value="CMD-like"/>
</dbReference>
<evidence type="ECO:0000313" key="3">
    <source>
        <dbReference type="Proteomes" id="UP000722989"/>
    </source>
</evidence>
<evidence type="ECO:0000259" key="1">
    <source>
        <dbReference type="Pfam" id="PF02627"/>
    </source>
</evidence>
<dbReference type="InterPro" id="IPR029032">
    <property type="entry name" value="AhpD-like"/>
</dbReference>
<feature type="domain" description="Carboxymuconolactone decarboxylase-like" evidence="1">
    <location>
        <begin position="59"/>
        <end position="125"/>
    </location>
</feature>
<proteinExistence type="predicted"/>
<dbReference type="Pfam" id="PF02627">
    <property type="entry name" value="CMD"/>
    <property type="match status" value="1"/>
</dbReference>
<dbReference type="PANTHER" id="PTHR34846">
    <property type="entry name" value="4-CARBOXYMUCONOLACTONE DECARBOXYLASE FAMILY PROTEIN (AFU_ORTHOLOGUE AFUA_6G11590)"/>
    <property type="match status" value="1"/>
</dbReference>
<organism evidence="2 3">
    <name type="scientific">Planosporangium thailandense</name>
    <dbReference type="NCBI Taxonomy" id="765197"/>
    <lineage>
        <taxon>Bacteria</taxon>
        <taxon>Bacillati</taxon>
        <taxon>Actinomycetota</taxon>
        <taxon>Actinomycetes</taxon>
        <taxon>Micromonosporales</taxon>
        <taxon>Micromonosporaceae</taxon>
        <taxon>Planosporangium</taxon>
    </lineage>
</organism>
<dbReference type="Gene3D" id="1.20.1290.10">
    <property type="entry name" value="AhpD-like"/>
    <property type="match status" value="1"/>
</dbReference>
<dbReference type="EMBL" id="JAATVY010000003">
    <property type="protein sequence ID" value="NJC69264.1"/>
    <property type="molecule type" value="Genomic_DNA"/>
</dbReference>
<evidence type="ECO:0000313" key="2">
    <source>
        <dbReference type="EMBL" id="NJC69264.1"/>
    </source>
</evidence>
<name>A0ABX0XVG3_9ACTN</name>
<dbReference type="PANTHER" id="PTHR34846:SF10">
    <property type="entry name" value="CYTOPLASMIC PROTEIN"/>
    <property type="match status" value="1"/>
</dbReference>
<dbReference type="SUPFAM" id="SSF69118">
    <property type="entry name" value="AhpD-like"/>
    <property type="match status" value="1"/>
</dbReference>
<comment type="caution">
    <text evidence="2">The sequence shown here is derived from an EMBL/GenBank/DDBJ whole genome shotgun (WGS) entry which is preliminary data.</text>
</comment>
<gene>
    <name evidence="2" type="ORF">HC031_05955</name>
</gene>
<dbReference type="RefSeq" id="WP_167924164.1">
    <property type="nucleotide sequence ID" value="NZ_JAATVY010000003.1"/>
</dbReference>
<protein>
    <submittedName>
        <fullName evidence="2">Carboxymuconolactone decarboxylase family protein</fullName>
    </submittedName>
</protein>
<accession>A0ABX0XVG3</accession>
<keyword evidence="3" id="KW-1185">Reference proteome</keyword>
<dbReference type="Proteomes" id="UP000722989">
    <property type="component" value="Unassembled WGS sequence"/>
</dbReference>
<reference evidence="2 3" key="1">
    <citation type="submission" date="2020-03" db="EMBL/GenBank/DDBJ databases">
        <title>WGS of the type strain of Planosporangium spp.</title>
        <authorList>
            <person name="Thawai C."/>
        </authorList>
    </citation>
    <scope>NUCLEOTIDE SEQUENCE [LARGE SCALE GENOMIC DNA]</scope>
    <source>
        <strain evidence="2 3">TBRC 5610</strain>
    </source>
</reference>
<sequence length="200" mass="22451">MPRIPLLTDAQVGWVTRAFIFRAARRRFREVPEPLRAAANHRGLMWTYAVHELMVDRVARRLDPALHDIVVHRVATRVGCSWCVDFGTMLALHRGLSVERHRELDHYRESSAFTAAEKVALEYADAMTAQPMDVTDELVERVRAHVGDPGLVELTYLIALENMRARTNHALGLTAQGYTSGDACPLPFDEQIRRAAPAGA</sequence>